<feature type="compositionally biased region" description="Acidic residues" evidence="8">
    <location>
        <begin position="210"/>
        <end position="252"/>
    </location>
</feature>
<keyword evidence="10" id="KW-1185">Reference proteome</keyword>
<evidence type="ECO:0000313" key="10">
    <source>
        <dbReference type="Proteomes" id="UP001158576"/>
    </source>
</evidence>
<evidence type="ECO:0000256" key="1">
    <source>
        <dbReference type="ARBA" id="ARBA00004604"/>
    </source>
</evidence>
<sequence>MERMESPIQSDDEDPADAGNLTEQQTEALFGGGVFDKKRDHKEIMLDVIAKSKKHKFERQQQKEAQQNDFEKLDSSYSSILKLTSKMTRTNDDKYEDKKELGKDSFQRLMREMTFEGKIQPGQRAKSQAEVLEAANKERLERITAAKARMEDDEEDTLIENNFESVETIHQKTEERKEVEPIAYSMETGELINHREELSEALRNIRKTESDEEMDEEDDEEEFEESGEESGDENMDEEDDEQEEESENEEQAEQTKVNIDEIAEEKEESEKEKLPTLLDAIDKSTEMLSSDKNFRKNLMTYNNAGRIKLLKQLAASTISGNEAERQARLLSLFQYTVLRIMKKEVFDENGESVMPILFDISEKCKACGGSVLQIVREFADKPVSIEFVRLLRLAFTLYSVSDFSHPITLPLQMVAIRMLSKIRARNINDIALGLYLCGLLLKSIRLSNRFIPEVVIYLESVLNLTLFSDERSKRILPSFRLSNLKFSIAEEDESKVLDVSTPTHTSIIKTAVRLVTRAASIRKVVSSQEIFSPFKQLVEELPLDDEEKNEVNEAIENACKTTKTYLCKKKKVTGIKMYDPKIDFDGDARASVSRKAKSVKRLADQLKKEKKSTLKKLKDDSRYLAEQKLRKQKALDDQRKRKTKALLGSLANQEGETKAFSKKKFNLFPKL</sequence>
<dbReference type="PANTHER" id="PTHR23183:SF0">
    <property type="entry name" value="NUCLEOLAR PROTEIN 14"/>
    <property type="match status" value="1"/>
</dbReference>
<evidence type="ECO:0000256" key="2">
    <source>
        <dbReference type="ARBA" id="ARBA00007466"/>
    </source>
</evidence>
<dbReference type="EMBL" id="OU015569">
    <property type="protein sequence ID" value="CAG5097672.1"/>
    <property type="molecule type" value="Genomic_DNA"/>
</dbReference>
<evidence type="ECO:0000256" key="5">
    <source>
        <dbReference type="ARBA" id="ARBA00023242"/>
    </source>
</evidence>
<evidence type="ECO:0000256" key="6">
    <source>
        <dbReference type="ARBA" id="ARBA00024695"/>
    </source>
</evidence>
<gene>
    <name evidence="9" type="ORF">OKIOD_LOCUS6737</name>
</gene>
<dbReference type="Proteomes" id="UP001158576">
    <property type="component" value="Chromosome XSR"/>
</dbReference>
<comment type="function">
    <text evidence="6">Involved in nucleolar processing of pre-18S ribosomal RNA. Has a role in the nuclear export of 40S pre-ribosomal subunit to the cytoplasm.</text>
</comment>
<comment type="subcellular location">
    <subcellularLocation>
        <location evidence="1">Nucleus</location>
        <location evidence="1">Nucleolus</location>
    </subcellularLocation>
</comment>
<accession>A0ABN7SID9</accession>
<evidence type="ECO:0000313" key="9">
    <source>
        <dbReference type="EMBL" id="CAG5097672.1"/>
    </source>
</evidence>
<feature type="region of interest" description="Disordered" evidence="8">
    <location>
        <begin position="53"/>
        <end position="72"/>
    </location>
</feature>
<keyword evidence="5" id="KW-0539">Nucleus</keyword>
<dbReference type="InterPro" id="IPR007276">
    <property type="entry name" value="Nop14"/>
</dbReference>
<reference evidence="9 10" key="1">
    <citation type="submission" date="2021-04" db="EMBL/GenBank/DDBJ databases">
        <authorList>
            <person name="Bliznina A."/>
        </authorList>
    </citation>
    <scope>NUCLEOTIDE SEQUENCE [LARGE SCALE GENOMIC DNA]</scope>
</reference>
<evidence type="ECO:0000256" key="8">
    <source>
        <dbReference type="SAM" id="MobiDB-lite"/>
    </source>
</evidence>
<dbReference type="Pfam" id="PF04147">
    <property type="entry name" value="Nop14"/>
    <property type="match status" value="1"/>
</dbReference>
<evidence type="ECO:0000256" key="3">
    <source>
        <dbReference type="ARBA" id="ARBA00022517"/>
    </source>
</evidence>
<feature type="compositionally biased region" description="Basic and acidic residues" evidence="8">
    <location>
        <begin position="167"/>
        <end position="180"/>
    </location>
</feature>
<feature type="region of interest" description="Disordered" evidence="8">
    <location>
        <begin position="147"/>
        <end position="256"/>
    </location>
</feature>
<organism evidence="9 10">
    <name type="scientific">Oikopleura dioica</name>
    <name type="common">Tunicate</name>
    <dbReference type="NCBI Taxonomy" id="34765"/>
    <lineage>
        <taxon>Eukaryota</taxon>
        <taxon>Metazoa</taxon>
        <taxon>Chordata</taxon>
        <taxon>Tunicata</taxon>
        <taxon>Appendicularia</taxon>
        <taxon>Copelata</taxon>
        <taxon>Oikopleuridae</taxon>
        <taxon>Oikopleura</taxon>
    </lineage>
</organism>
<keyword evidence="4" id="KW-0698">rRNA processing</keyword>
<name>A0ABN7SID9_OIKDI</name>
<keyword evidence="3" id="KW-0690">Ribosome biogenesis</keyword>
<keyword evidence="7" id="KW-0175">Coiled coil</keyword>
<evidence type="ECO:0000256" key="7">
    <source>
        <dbReference type="SAM" id="Coils"/>
    </source>
</evidence>
<proteinExistence type="inferred from homology"/>
<comment type="similarity">
    <text evidence="2">Belongs to the NOP14 family.</text>
</comment>
<dbReference type="PANTHER" id="PTHR23183">
    <property type="entry name" value="NOP14"/>
    <property type="match status" value="1"/>
</dbReference>
<feature type="coiled-coil region" evidence="7">
    <location>
        <begin position="589"/>
        <end position="616"/>
    </location>
</feature>
<evidence type="ECO:0000256" key="4">
    <source>
        <dbReference type="ARBA" id="ARBA00022552"/>
    </source>
</evidence>
<feature type="region of interest" description="Disordered" evidence="8">
    <location>
        <begin position="1"/>
        <end position="34"/>
    </location>
</feature>
<protein>
    <submittedName>
        <fullName evidence="9">Oidioi.mRNA.OKI2018_I69.XSR.g15179.t1.cds</fullName>
    </submittedName>
</protein>